<reference evidence="7 8" key="1">
    <citation type="submission" date="2019-08" db="EMBL/GenBank/DDBJ databases">
        <title>Genome of Phaeodactylibacter luteus.</title>
        <authorList>
            <person name="Bowman J.P."/>
        </authorList>
    </citation>
    <scope>NUCLEOTIDE SEQUENCE [LARGE SCALE GENOMIC DNA]</scope>
    <source>
        <strain evidence="7 8">KCTC 42180</strain>
    </source>
</reference>
<dbReference type="Proteomes" id="UP000321580">
    <property type="component" value="Unassembled WGS sequence"/>
</dbReference>
<dbReference type="PROSITE" id="PS50977">
    <property type="entry name" value="HTH_TETR_2"/>
    <property type="match status" value="1"/>
</dbReference>
<evidence type="ECO:0000256" key="4">
    <source>
        <dbReference type="ARBA" id="ARBA00023163"/>
    </source>
</evidence>
<dbReference type="PRINTS" id="PR00455">
    <property type="entry name" value="HTHTETR"/>
</dbReference>
<dbReference type="Pfam" id="PF00440">
    <property type="entry name" value="TetR_N"/>
    <property type="match status" value="1"/>
</dbReference>
<evidence type="ECO:0000259" key="6">
    <source>
        <dbReference type="PROSITE" id="PS50977"/>
    </source>
</evidence>
<keyword evidence="3 5" id="KW-0238">DNA-binding</keyword>
<dbReference type="Gene3D" id="1.10.357.10">
    <property type="entry name" value="Tetracycline Repressor, domain 2"/>
    <property type="match status" value="1"/>
</dbReference>
<dbReference type="PANTHER" id="PTHR30055:SF175">
    <property type="entry name" value="HTH-TYPE TRANSCRIPTIONAL REPRESSOR KSTR2"/>
    <property type="match status" value="1"/>
</dbReference>
<keyword evidence="1" id="KW-0678">Repressor</keyword>
<organism evidence="7 8">
    <name type="scientific">Phaeodactylibacter luteus</name>
    <dbReference type="NCBI Taxonomy" id="1564516"/>
    <lineage>
        <taxon>Bacteria</taxon>
        <taxon>Pseudomonadati</taxon>
        <taxon>Bacteroidota</taxon>
        <taxon>Saprospiria</taxon>
        <taxon>Saprospirales</taxon>
        <taxon>Haliscomenobacteraceae</taxon>
        <taxon>Phaeodactylibacter</taxon>
    </lineage>
</organism>
<keyword evidence="8" id="KW-1185">Reference proteome</keyword>
<dbReference type="InterPro" id="IPR009057">
    <property type="entry name" value="Homeodomain-like_sf"/>
</dbReference>
<dbReference type="OrthoDB" id="881297at2"/>
<dbReference type="SUPFAM" id="SSF46689">
    <property type="entry name" value="Homeodomain-like"/>
    <property type="match status" value="1"/>
</dbReference>
<proteinExistence type="predicted"/>
<accession>A0A5C6RHD3</accession>
<dbReference type="InterPro" id="IPR050109">
    <property type="entry name" value="HTH-type_TetR-like_transc_reg"/>
</dbReference>
<dbReference type="AlphaFoldDB" id="A0A5C6RHD3"/>
<protein>
    <submittedName>
        <fullName evidence="7">TetR/AcrR family transcriptional regulator</fullName>
    </submittedName>
</protein>
<evidence type="ECO:0000256" key="1">
    <source>
        <dbReference type="ARBA" id="ARBA00022491"/>
    </source>
</evidence>
<evidence type="ECO:0000313" key="8">
    <source>
        <dbReference type="Proteomes" id="UP000321580"/>
    </source>
</evidence>
<dbReference type="EMBL" id="VOOR01000069">
    <property type="protein sequence ID" value="TXB61285.1"/>
    <property type="molecule type" value="Genomic_DNA"/>
</dbReference>
<keyword evidence="4" id="KW-0804">Transcription</keyword>
<gene>
    <name evidence="7" type="ORF">FRY97_20025</name>
</gene>
<evidence type="ECO:0000313" key="7">
    <source>
        <dbReference type="EMBL" id="TXB61285.1"/>
    </source>
</evidence>
<feature type="domain" description="HTH tetR-type" evidence="6">
    <location>
        <begin position="1"/>
        <end position="60"/>
    </location>
</feature>
<feature type="DNA-binding region" description="H-T-H motif" evidence="5">
    <location>
        <begin position="23"/>
        <end position="42"/>
    </location>
</feature>
<comment type="caution">
    <text evidence="7">The sequence shown here is derived from an EMBL/GenBank/DDBJ whole genome shotgun (WGS) entry which is preliminary data.</text>
</comment>
<dbReference type="PANTHER" id="PTHR30055">
    <property type="entry name" value="HTH-TYPE TRANSCRIPTIONAL REGULATOR RUTR"/>
    <property type="match status" value="1"/>
</dbReference>
<dbReference type="InterPro" id="IPR036271">
    <property type="entry name" value="Tet_transcr_reg_TetR-rel_C_sf"/>
</dbReference>
<evidence type="ECO:0000256" key="5">
    <source>
        <dbReference type="PROSITE-ProRule" id="PRU00335"/>
    </source>
</evidence>
<evidence type="ECO:0000256" key="2">
    <source>
        <dbReference type="ARBA" id="ARBA00023015"/>
    </source>
</evidence>
<sequence length="202" mass="23674">MLKKEIICTSTNLFMRYGIRSVTMDDIARELGISKKTLYQYIDNKTDLIEQILQRHLEADQEAMLEIRAQSINPIDEMLRIGRYVTEQLRAVSVNVIYDLNKYYASSWRAMEQEMRAHIFKIISDNIERGIGEGLYRADMDAGIIARLFVGKSMLMVDEDFFGDREYLWADLHQEFVRYHMYGIVSANGRHLLEKYLAAEQL</sequence>
<dbReference type="GO" id="GO:0003700">
    <property type="term" value="F:DNA-binding transcription factor activity"/>
    <property type="evidence" value="ECO:0007669"/>
    <property type="project" value="TreeGrafter"/>
</dbReference>
<dbReference type="SUPFAM" id="SSF48498">
    <property type="entry name" value="Tetracyclin repressor-like, C-terminal domain"/>
    <property type="match status" value="1"/>
</dbReference>
<dbReference type="GO" id="GO:0000976">
    <property type="term" value="F:transcription cis-regulatory region binding"/>
    <property type="evidence" value="ECO:0007669"/>
    <property type="project" value="TreeGrafter"/>
</dbReference>
<dbReference type="Gene3D" id="1.10.10.60">
    <property type="entry name" value="Homeodomain-like"/>
    <property type="match status" value="1"/>
</dbReference>
<dbReference type="InterPro" id="IPR001647">
    <property type="entry name" value="HTH_TetR"/>
</dbReference>
<keyword evidence="2" id="KW-0805">Transcription regulation</keyword>
<evidence type="ECO:0000256" key="3">
    <source>
        <dbReference type="ARBA" id="ARBA00023125"/>
    </source>
</evidence>
<name>A0A5C6RHD3_9BACT</name>